<name>A0A5C6NXV3_9TELE</name>
<dbReference type="GO" id="GO:0032426">
    <property type="term" value="C:stereocilium tip"/>
    <property type="evidence" value="ECO:0007669"/>
    <property type="project" value="TreeGrafter"/>
</dbReference>
<accession>A0A5C6NXV3</accession>
<comment type="caution">
    <text evidence="10">The sequence shown here is derived from an EMBL/GenBank/DDBJ whole genome shotgun (WGS) entry which is preliminary data.</text>
</comment>
<evidence type="ECO:0000313" key="11">
    <source>
        <dbReference type="Proteomes" id="UP000324091"/>
    </source>
</evidence>
<dbReference type="PROSITE" id="PS50011">
    <property type="entry name" value="PROTEIN_KINASE_DOM"/>
    <property type="match status" value="1"/>
</dbReference>
<evidence type="ECO:0000256" key="7">
    <source>
        <dbReference type="ARBA" id="ARBA00023273"/>
    </source>
</evidence>
<dbReference type="AlphaFoldDB" id="A0A5C6NXV3"/>
<dbReference type="GO" id="GO:0005856">
    <property type="term" value="C:cytoskeleton"/>
    <property type="evidence" value="ECO:0007669"/>
    <property type="project" value="UniProtKB-SubCell"/>
</dbReference>
<keyword evidence="4" id="KW-0677">Repeat</keyword>
<organism evidence="10 11">
    <name type="scientific">Takifugu flavidus</name>
    <name type="common">sansaifugu</name>
    <dbReference type="NCBI Taxonomy" id="433684"/>
    <lineage>
        <taxon>Eukaryota</taxon>
        <taxon>Metazoa</taxon>
        <taxon>Chordata</taxon>
        <taxon>Craniata</taxon>
        <taxon>Vertebrata</taxon>
        <taxon>Euteleostomi</taxon>
        <taxon>Actinopterygii</taxon>
        <taxon>Neopterygii</taxon>
        <taxon>Teleostei</taxon>
        <taxon>Neoteleostei</taxon>
        <taxon>Acanthomorphata</taxon>
        <taxon>Eupercaria</taxon>
        <taxon>Tetraodontiformes</taxon>
        <taxon>Tetradontoidea</taxon>
        <taxon>Tetraodontidae</taxon>
        <taxon>Takifugu</taxon>
    </lineage>
</organism>
<dbReference type="GO" id="GO:0003779">
    <property type="term" value="F:actin binding"/>
    <property type="evidence" value="ECO:0007669"/>
    <property type="project" value="UniProtKB-KW"/>
</dbReference>
<evidence type="ECO:0000256" key="2">
    <source>
        <dbReference type="ARBA" id="ARBA00004316"/>
    </source>
</evidence>
<evidence type="ECO:0000256" key="1">
    <source>
        <dbReference type="ARBA" id="ARBA00004245"/>
    </source>
</evidence>
<dbReference type="GO" id="GO:0007605">
    <property type="term" value="P:sensory perception of sound"/>
    <property type="evidence" value="ECO:0007669"/>
    <property type="project" value="TreeGrafter"/>
</dbReference>
<dbReference type="GO" id="GO:0005524">
    <property type="term" value="F:ATP binding"/>
    <property type="evidence" value="ECO:0007669"/>
    <property type="project" value="UniProtKB-UniRule"/>
</dbReference>
<evidence type="ECO:0000313" key="10">
    <source>
        <dbReference type="EMBL" id="TWW70730.1"/>
    </source>
</evidence>
<reference evidence="10 11" key="1">
    <citation type="submission" date="2019-04" db="EMBL/GenBank/DDBJ databases">
        <title>Chromosome genome assembly for Takifugu flavidus.</title>
        <authorList>
            <person name="Xiao S."/>
        </authorList>
    </citation>
    <scope>NUCLEOTIDE SEQUENCE [LARGE SCALE GENOMIC DNA]</scope>
    <source>
        <strain evidence="10">HTHZ2018</strain>
        <tissue evidence="10">Muscle</tissue>
    </source>
</reference>
<protein>
    <submittedName>
        <fullName evidence="10">Myosin-IIIa</fullName>
    </submittedName>
</protein>
<keyword evidence="3" id="KW-0963">Cytoplasm</keyword>
<dbReference type="GO" id="GO:0004674">
    <property type="term" value="F:protein serine/threonine kinase activity"/>
    <property type="evidence" value="ECO:0007669"/>
    <property type="project" value="TreeGrafter"/>
</dbReference>
<dbReference type="PANTHER" id="PTHR46256:SF4">
    <property type="entry name" value="MYOSIN-IIIA"/>
    <property type="match status" value="1"/>
</dbReference>
<proteinExistence type="predicted"/>
<dbReference type="GO" id="GO:0000146">
    <property type="term" value="F:microfilament motor activity"/>
    <property type="evidence" value="ECO:0007669"/>
    <property type="project" value="TreeGrafter"/>
</dbReference>
<evidence type="ECO:0000259" key="9">
    <source>
        <dbReference type="PROSITE" id="PS50011"/>
    </source>
</evidence>
<gene>
    <name evidence="10" type="ORF">D4764_17G0002130</name>
</gene>
<dbReference type="PROSITE" id="PS00107">
    <property type="entry name" value="PROTEIN_KINASE_ATP"/>
    <property type="match status" value="1"/>
</dbReference>
<feature type="binding site" evidence="8">
    <location>
        <position position="50"/>
    </location>
    <ligand>
        <name>ATP</name>
        <dbReference type="ChEBI" id="CHEBI:30616"/>
    </ligand>
</feature>
<dbReference type="InterPro" id="IPR011009">
    <property type="entry name" value="Kinase-like_dom_sf"/>
</dbReference>
<evidence type="ECO:0000256" key="5">
    <source>
        <dbReference type="ARBA" id="ARBA00023203"/>
    </source>
</evidence>
<dbReference type="InterPro" id="IPR052409">
    <property type="entry name" value="Myosin-III_kinase_activity"/>
</dbReference>
<keyword evidence="6" id="KW-0206">Cytoskeleton</keyword>
<dbReference type="GO" id="GO:0001917">
    <property type="term" value="C:photoreceptor inner segment"/>
    <property type="evidence" value="ECO:0007669"/>
    <property type="project" value="TreeGrafter"/>
</dbReference>
<evidence type="ECO:0000256" key="8">
    <source>
        <dbReference type="PROSITE-ProRule" id="PRU10141"/>
    </source>
</evidence>
<dbReference type="EMBL" id="RHFK02000009">
    <property type="protein sequence ID" value="TWW70730.1"/>
    <property type="molecule type" value="Genomic_DNA"/>
</dbReference>
<dbReference type="SUPFAM" id="SSF56112">
    <property type="entry name" value="Protein kinase-like (PK-like)"/>
    <property type="match status" value="1"/>
</dbReference>
<evidence type="ECO:0000256" key="6">
    <source>
        <dbReference type="ARBA" id="ARBA00023212"/>
    </source>
</evidence>
<keyword evidence="11" id="KW-1185">Reference proteome</keyword>
<evidence type="ECO:0000256" key="4">
    <source>
        <dbReference type="ARBA" id="ARBA00022737"/>
    </source>
</evidence>
<dbReference type="Gene3D" id="3.30.200.20">
    <property type="entry name" value="Phosphorylase Kinase, domain 1"/>
    <property type="match status" value="1"/>
</dbReference>
<dbReference type="PANTHER" id="PTHR46256">
    <property type="entry name" value="AGAP011099-PA"/>
    <property type="match status" value="1"/>
</dbReference>
<dbReference type="GO" id="GO:0051491">
    <property type="term" value="P:positive regulation of filopodium assembly"/>
    <property type="evidence" value="ECO:0007669"/>
    <property type="project" value="TreeGrafter"/>
</dbReference>
<dbReference type="InterPro" id="IPR017441">
    <property type="entry name" value="Protein_kinase_ATP_BS"/>
</dbReference>
<dbReference type="Proteomes" id="UP000324091">
    <property type="component" value="Chromosome 17"/>
</dbReference>
<comment type="subcellular location">
    <subcellularLocation>
        <location evidence="2">Cell projection</location>
    </subcellularLocation>
    <subcellularLocation>
        <location evidence="1">Cytoplasm</location>
        <location evidence="1">Cytoskeleton</location>
    </subcellularLocation>
</comment>
<dbReference type="Pfam" id="PF00069">
    <property type="entry name" value="Pkinase"/>
    <property type="match status" value="1"/>
</dbReference>
<keyword evidence="7" id="KW-0966">Cell projection</keyword>
<sequence>MFPQSGKSIVFDNFPDPTDTWEIIETIGKGTYGKVYKVLNKSDGSKAAVKILDPIHDIDEEIEAEYNILKALSDHANVVKFYGMFYKKDVKCGDQLWLALEVSEPAVAQRDLCGFVFAARRLTCSPDGAELRINV</sequence>
<dbReference type="InterPro" id="IPR000719">
    <property type="entry name" value="Prot_kinase_dom"/>
</dbReference>
<feature type="domain" description="Protein kinase" evidence="9">
    <location>
        <begin position="21"/>
        <end position="135"/>
    </location>
</feature>
<keyword evidence="5" id="KW-0009">Actin-binding</keyword>
<keyword evidence="8" id="KW-0067">ATP-binding</keyword>
<dbReference type="GO" id="GO:0030832">
    <property type="term" value="P:regulation of actin filament length"/>
    <property type="evidence" value="ECO:0007669"/>
    <property type="project" value="TreeGrafter"/>
</dbReference>
<evidence type="ECO:0000256" key="3">
    <source>
        <dbReference type="ARBA" id="ARBA00022490"/>
    </source>
</evidence>
<keyword evidence="8" id="KW-0547">Nucleotide-binding</keyword>
<dbReference type="GO" id="GO:0032433">
    <property type="term" value="C:filopodium tip"/>
    <property type="evidence" value="ECO:0007669"/>
    <property type="project" value="TreeGrafter"/>
</dbReference>